<proteinExistence type="predicted"/>
<organism evidence="2 3">
    <name type="scientific">Psittacicella gerlachiana</name>
    <dbReference type="NCBI Taxonomy" id="2028574"/>
    <lineage>
        <taxon>Bacteria</taxon>
        <taxon>Pseudomonadati</taxon>
        <taxon>Pseudomonadota</taxon>
        <taxon>Gammaproteobacteria</taxon>
        <taxon>Pasteurellales</taxon>
        <taxon>Psittacicellaceae</taxon>
        <taxon>Psittacicella</taxon>
    </lineage>
</organism>
<dbReference type="EMBL" id="NRJF01000221">
    <property type="protein sequence ID" value="RIY32675.1"/>
    <property type="molecule type" value="Genomic_DNA"/>
</dbReference>
<name>A0A3A1Y520_9GAMM</name>
<gene>
    <name evidence="2" type="ORF">CKF59_06805</name>
</gene>
<evidence type="ECO:0000313" key="2">
    <source>
        <dbReference type="EMBL" id="RIY32675.1"/>
    </source>
</evidence>
<accession>A0A3A1Y520</accession>
<comment type="caution">
    <text evidence="2">The sequence shown here is derived from an EMBL/GenBank/DDBJ whole genome shotgun (WGS) entry which is preliminary data.</text>
</comment>
<dbReference type="Proteomes" id="UP000265964">
    <property type="component" value="Unassembled WGS sequence"/>
</dbReference>
<feature type="signal peptide" evidence="1">
    <location>
        <begin position="1"/>
        <end position="20"/>
    </location>
</feature>
<dbReference type="RefSeq" id="WP_119535191.1">
    <property type="nucleotide sequence ID" value="NZ_NRJF01000221.1"/>
</dbReference>
<dbReference type="AlphaFoldDB" id="A0A3A1Y520"/>
<evidence type="ECO:0000256" key="1">
    <source>
        <dbReference type="SAM" id="SignalP"/>
    </source>
</evidence>
<keyword evidence="3" id="KW-1185">Reference proteome</keyword>
<evidence type="ECO:0000313" key="3">
    <source>
        <dbReference type="Proteomes" id="UP000265964"/>
    </source>
</evidence>
<feature type="chain" id="PRO_5017176016" evidence="1">
    <location>
        <begin position="21"/>
        <end position="214"/>
    </location>
</feature>
<keyword evidence="1" id="KW-0732">Signal</keyword>
<reference evidence="2 3" key="1">
    <citation type="submission" date="2017-08" db="EMBL/GenBank/DDBJ databases">
        <title>Reclassification of Bisgaard taxon 37 and 44.</title>
        <authorList>
            <person name="Christensen H."/>
        </authorList>
    </citation>
    <scope>NUCLEOTIDE SEQUENCE [LARGE SCALE GENOMIC DNA]</scope>
    <source>
        <strain evidence="2 3">EEAB3T1</strain>
    </source>
</reference>
<protein>
    <submittedName>
        <fullName evidence="2">Uncharacterized protein</fullName>
    </submittedName>
</protein>
<sequence>MKFFFLSVVAILTLTSSASSQDLSRLSVKQLENNYHQLLQENPDFVPKVKTFLLDFSEFAGQQSMSSTRFVQLVSSTFLAELNQDFTLTNNYYQAKKIEQFAQLGDTCMALFQKNAPLLKHDDSCSFISAIYLIANHDRDTLQTMALFGKMQEFAGKQTKEALSKSEQELLAFSADPQKLKLDFNLRLPTNNYLLQAQTKELIYKLYQVHLVAE</sequence>
<dbReference type="OrthoDB" id="5691307at2"/>